<feature type="signal peptide" evidence="1">
    <location>
        <begin position="1"/>
        <end position="21"/>
    </location>
</feature>
<keyword evidence="1" id="KW-0732">Signal</keyword>
<keyword evidence="4" id="KW-0378">Hydrolase</keyword>
<reference evidence="4 5" key="1">
    <citation type="submission" date="2018-05" db="EMBL/GenBank/DDBJ databases">
        <title>Genome sequencing of Flavobacterium sp. HYN0049.</title>
        <authorList>
            <person name="Yi H."/>
            <person name="Baek C."/>
        </authorList>
    </citation>
    <scope>NUCLEOTIDE SEQUENCE [LARGE SCALE GENOMIC DNA]</scope>
    <source>
        <strain evidence="4 5">HYN0049</strain>
    </source>
</reference>
<evidence type="ECO:0000313" key="4">
    <source>
        <dbReference type="EMBL" id="AWI24679.1"/>
    </source>
</evidence>
<dbReference type="GO" id="GO:0016052">
    <property type="term" value="P:carbohydrate catabolic process"/>
    <property type="evidence" value="ECO:0007669"/>
    <property type="project" value="InterPro"/>
</dbReference>
<dbReference type="Pfam" id="PF19313">
    <property type="entry name" value="DUF5916"/>
    <property type="match status" value="1"/>
</dbReference>
<evidence type="ECO:0000259" key="3">
    <source>
        <dbReference type="Pfam" id="PF19313"/>
    </source>
</evidence>
<proteinExistence type="predicted"/>
<accession>A0A2S1SE57</accession>
<dbReference type="Proteomes" id="UP000244937">
    <property type="component" value="Chromosome"/>
</dbReference>
<dbReference type="EMBL" id="CP029187">
    <property type="protein sequence ID" value="AWI24679.1"/>
    <property type="molecule type" value="Genomic_DNA"/>
</dbReference>
<dbReference type="InterPro" id="IPR045670">
    <property type="entry name" value="DUF5916"/>
</dbReference>
<dbReference type="Pfam" id="PF06452">
    <property type="entry name" value="CBM9_1"/>
    <property type="match status" value="1"/>
</dbReference>
<dbReference type="AlphaFoldDB" id="A0A2S1SE57"/>
<evidence type="ECO:0000256" key="1">
    <source>
        <dbReference type="SAM" id="SignalP"/>
    </source>
</evidence>
<protein>
    <submittedName>
        <fullName evidence="4">Hydrolase</fullName>
    </submittedName>
</protein>
<gene>
    <name evidence="4" type="ORF">HYN49_01545</name>
</gene>
<dbReference type="SUPFAM" id="SSF49344">
    <property type="entry name" value="CBD9-like"/>
    <property type="match status" value="1"/>
</dbReference>
<dbReference type="InterPro" id="IPR010502">
    <property type="entry name" value="Carb-bd_dom_fam9"/>
</dbReference>
<dbReference type="OrthoDB" id="9786766at2"/>
<dbReference type="Gene3D" id="2.60.40.1190">
    <property type="match status" value="1"/>
</dbReference>
<feature type="domain" description="Carbohydrate-binding" evidence="2">
    <location>
        <begin position="37"/>
        <end position="199"/>
    </location>
</feature>
<evidence type="ECO:0000313" key="5">
    <source>
        <dbReference type="Proteomes" id="UP000244937"/>
    </source>
</evidence>
<dbReference type="KEGG" id="fpal:HYN49_01545"/>
<sequence length="806" mass="92464">MSKFLKLSLLLFLFAGVNSFAQKKILVAKTTAEKIVIDGKFNEAVWKDAPLAGDFVMFQPDNGKPIDSSKNTEVRILYDNDAVYIAAVMHDNDPSKIRKEITQRDNVGTADIFGVFINGFNDGQQDFQFFVTAAGVQLDRLATEDGDVSPDNFSQDFSWDAIWDSKVVITDFGWTVEMKIPYAALRFSKENVQTWGLNFYRSIRRDRQHYTWSPIDSEIRSTRNQNGVLEGIENIKTSTRLFFIPYSSYYYENNESGSANKFKAGMDIKYGINDSFTLDAILVPDFGQTRFDNVILNLSPFEQQFSENRPFFTEGTDLFNKGALLYSRRIGGAPRFTPENYDQANETITNTPATVNLLNAVKISGRTKKGLGIGVLNAVTERTYATIQNNTTGEKREGIVEPLTNYNVLVLDQRFNQNSSVTLVNTNTFREGSYRDANVAGLLFDLNTKENSYNLSGDFKYSSITSDGNYDGFKTSLNFEKTSGKYRYTLFGKYLSADYDINDLGIGFQTDYHNIYADFSYRILNPNKIFNTFRTDVKSSLELENTTGKVQDNFANFSAEGNTRKNDYYKFLVQINPLESFDFYQPRVAGRYSYVPRSLTSLFVFSSNYNNTLAIDFNPSAKLYDEKGRKDYGFFFSPRYRINDKILLIYGFNYFRSMNDRGFVAYDGAGIYYAERDIKTITNELSGKFALNNKMTINLTARYYWSFSDNHEFFALQDDGYLSATGFTGAPDENFNVWNFDLSYSWWFAPASQISVLYRNNALDYRNDIRRNIGDNLKNLFDNSLNNIFSVSFRYYIDYNSAKKWF</sequence>
<keyword evidence="5" id="KW-1185">Reference proteome</keyword>
<feature type="chain" id="PRO_5015415877" evidence="1">
    <location>
        <begin position="22"/>
        <end position="806"/>
    </location>
</feature>
<name>A0A2S1SE57_9FLAO</name>
<evidence type="ECO:0000259" key="2">
    <source>
        <dbReference type="Pfam" id="PF06452"/>
    </source>
</evidence>
<dbReference type="CDD" id="cd09618">
    <property type="entry name" value="CBM9_like_2"/>
    <property type="match status" value="1"/>
</dbReference>
<feature type="domain" description="DUF5916" evidence="3">
    <location>
        <begin position="238"/>
        <end position="806"/>
    </location>
</feature>
<dbReference type="GO" id="GO:0004553">
    <property type="term" value="F:hydrolase activity, hydrolyzing O-glycosyl compounds"/>
    <property type="evidence" value="ECO:0007669"/>
    <property type="project" value="InterPro"/>
</dbReference>
<dbReference type="GO" id="GO:0030246">
    <property type="term" value="F:carbohydrate binding"/>
    <property type="evidence" value="ECO:0007669"/>
    <property type="project" value="InterPro"/>
</dbReference>
<organism evidence="4 5">
    <name type="scientific">Flavobacterium pallidum</name>
    <dbReference type="NCBI Taxonomy" id="2172098"/>
    <lineage>
        <taxon>Bacteria</taxon>
        <taxon>Pseudomonadati</taxon>
        <taxon>Bacteroidota</taxon>
        <taxon>Flavobacteriia</taxon>
        <taxon>Flavobacteriales</taxon>
        <taxon>Flavobacteriaceae</taxon>
        <taxon>Flavobacterium</taxon>
    </lineage>
</organism>